<gene>
    <name evidence="1" type="ORF">EMLJLAPB_00468</name>
</gene>
<proteinExistence type="predicted"/>
<dbReference type="AlphaFoldDB" id="A0A811TBR8"/>
<evidence type="ECO:0000313" key="1">
    <source>
        <dbReference type="EMBL" id="CAD6493198.1"/>
    </source>
</evidence>
<sequence length="54" mass="5549">MLATGAVIVLAICTSVFRTGVCGSAQRSCAGDCACDLHLGIQKGNVVKQNIKII</sequence>
<evidence type="ECO:0000313" key="2">
    <source>
        <dbReference type="Proteomes" id="UP000634805"/>
    </source>
</evidence>
<comment type="caution">
    <text evidence="1">The sequence shown here is derived from an EMBL/GenBank/DDBJ whole genome shotgun (WGS) entry which is preliminary data.</text>
</comment>
<organism evidence="1 2">
    <name type="scientific">Candidatus Argoarchaeum ethanivorans</name>
    <dbReference type="NCBI Taxonomy" id="2608793"/>
    <lineage>
        <taxon>Archaea</taxon>
        <taxon>Methanobacteriati</taxon>
        <taxon>Methanobacteriota</taxon>
        <taxon>Stenosarchaea group</taxon>
        <taxon>Methanomicrobia</taxon>
        <taxon>Methanosarcinales</taxon>
        <taxon>Methanosarcinales incertae sedis</taxon>
        <taxon>GOM Arc I cluster</taxon>
        <taxon>Candidatus Argoarchaeum</taxon>
    </lineage>
</organism>
<dbReference type="EMBL" id="CAJHIS010000010">
    <property type="protein sequence ID" value="CAD6493198.1"/>
    <property type="molecule type" value="Genomic_DNA"/>
</dbReference>
<dbReference type="Proteomes" id="UP000634805">
    <property type="component" value="Unassembled WGS sequence"/>
</dbReference>
<name>A0A811TBR8_9EURY</name>
<protein>
    <submittedName>
        <fullName evidence="1">Uncharacterized protein</fullName>
    </submittedName>
</protein>
<reference evidence="1" key="1">
    <citation type="submission" date="2020-10" db="EMBL/GenBank/DDBJ databases">
        <authorList>
            <person name="Hahn C.J."/>
            <person name="Laso-Perez R."/>
            <person name="Vulcano F."/>
            <person name="Vaziourakis K.-M."/>
            <person name="Stokke R."/>
            <person name="Steen I.H."/>
            <person name="Teske A."/>
            <person name="Boetius A."/>
            <person name="Liebeke M."/>
            <person name="Amann R."/>
            <person name="Knittel K."/>
        </authorList>
    </citation>
    <scope>NUCLEOTIDE SEQUENCE</scope>
    <source>
        <strain evidence="1">Gfbio:e3339647-f889-4370-9287-4fb5cb688e4c:AG392D22_GoMArc1</strain>
    </source>
</reference>
<accession>A0A811TBR8</accession>